<dbReference type="Proteomes" id="UP000215914">
    <property type="component" value="Unassembled WGS sequence"/>
</dbReference>
<reference evidence="1" key="1">
    <citation type="journal article" date="2017" name="Nature">
        <title>The sunflower genome provides insights into oil metabolism, flowering and Asterid evolution.</title>
        <authorList>
            <person name="Badouin H."/>
            <person name="Gouzy J."/>
            <person name="Grassa C.J."/>
            <person name="Murat F."/>
            <person name="Staton S.E."/>
            <person name="Cottret L."/>
            <person name="Lelandais-Briere C."/>
            <person name="Owens G.L."/>
            <person name="Carrere S."/>
            <person name="Mayjonade B."/>
            <person name="Legrand L."/>
            <person name="Gill N."/>
            <person name="Kane N.C."/>
            <person name="Bowers J.E."/>
            <person name="Hubner S."/>
            <person name="Bellec A."/>
            <person name="Berard A."/>
            <person name="Berges H."/>
            <person name="Blanchet N."/>
            <person name="Boniface M.C."/>
            <person name="Brunel D."/>
            <person name="Catrice O."/>
            <person name="Chaidir N."/>
            <person name="Claudel C."/>
            <person name="Donnadieu C."/>
            <person name="Faraut T."/>
            <person name="Fievet G."/>
            <person name="Helmstetter N."/>
            <person name="King M."/>
            <person name="Knapp S.J."/>
            <person name="Lai Z."/>
            <person name="Le Paslier M.C."/>
            <person name="Lippi Y."/>
            <person name="Lorenzon L."/>
            <person name="Mandel J.R."/>
            <person name="Marage G."/>
            <person name="Marchand G."/>
            <person name="Marquand E."/>
            <person name="Bret-Mestries E."/>
            <person name="Morien E."/>
            <person name="Nambeesan S."/>
            <person name="Nguyen T."/>
            <person name="Pegot-Espagnet P."/>
            <person name="Pouilly N."/>
            <person name="Raftis F."/>
            <person name="Sallet E."/>
            <person name="Schiex T."/>
            <person name="Thomas J."/>
            <person name="Vandecasteele C."/>
            <person name="Vares D."/>
            <person name="Vear F."/>
            <person name="Vautrin S."/>
            <person name="Crespi M."/>
            <person name="Mangin B."/>
            <person name="Burke J.M."/>
            <person name="Salse J."/>
            <person name="Munos S."/>
            <person name="Vincourt P."/>
            <person name="Rieseberg L.H."/>
            <person name="Langlade N.B."/>
        </authorList>
    </citation>
    <scope>NUCLEOTIDE SEQUENCE</scope>
    <source>
        <tissue evidence="1">Leaves</tissue>
    </source>
</reference>
<accession>A0A9K3J1S5</accession>
<gene>
    <name evidence="1" type="ORF">HanXRQr2_Chr05g0227961</name>
</gene>
<comment type="caution">
    <text evidence="1">The sequence shown here is derived from an EMBL/GenBank/DDBJ whole genome shotgun (WGS) entry which is preliminary data.</text>
</comment>
<proteinExistence type="predicted"/>
<protein>
    <submittedName>
        <fullName evidence="1">Uncharacterized protein</fullName>
    </submittedName>
</protein>
<dbReference type="Gramene" id="mRNA:HanXRQr2_Chr05g0227961">
    <property type="protein sequence ID" value="mRNA:HanXRQr2_Chr05g0227961"/>
    <property type="gene ID" value="HanXRQr2_Chr05g0227961"/>
</dbReference>
<reference evidence="1" key="2">
    <citation type="submission" date="2020-06" db="EMBL/GenBank/DDBJ databases">
        <title>Helianthus annuus Genome sequencing and assembly Release 2.</title>
        <authorList>
            <person name="Gouzy J."/>
            <person name="Langlade N."/>
            <person name="Munos S."/>
        </authorList>
    </citation>
    <scope>NUCLEOTIDE SEQUENCE</scope>
    <source>
        <tissue evidence="1">Leaves</tissue>
    </source>
</reference>
<evidence type="ECO:0000313" key="2">
    <source>
        <dbReference type="Proteomes" id="UP000215914"/>
    </source>
</evidence>
<dbReference type="AlphaFoldDB" id="A0A9K3J1S5"/>
<dbReference type="EMBL" id="MNCJ02000320">
    <property type="protein sequence ID" value="KAF5806985.1"/>
    <property type="molecule type" value="Genomic_DNA"/>
</dbReference>
<organism evidence="1 2">
    <name type="scientific">Helianthus annuus</name>
    <name type="common">Common sunflower</name>
    <dbReference type="NCBI Taxonomy" id="4232"/>
    <lineage>
        <taxon>Eukaryota</taxon>
        <taxon>Viridiplantae</taxon>
        <taxon>Streptophyta</taxon>
        <taxon>Embryophyta</taxon>
        <taxon>Tracheophyta</taxon>
        <taxon>Spermatophyta</taxon>
        <taxon>Magnoliopsida</taxon>
        <taxon>eudicotyledons</taxon>
        <taxon>Gunneridae</taxon>
        <taxon>Pentapetalae</taxon>
        <taxon>asterids</taxon>
        <taxon>campanulids</taxon>
        <taxon>Asterales</taxon>
        <taxon>Asteraceae</taxon>
        <taxon>Asteroideae</taxon>
        <taxon>Heliantheae alliance</taxon>
        <taxon>Heliantheae</taxon>
        <taxon>Helianthus</taxon>
    </lineage>
</organism>
<evidence type="ECO:0000313" key="1">
    <source>
        <dbReference type="EMBL" id="KAF5806985.1"/>
    </source>
</evidence>
<sequence>MILTHVDYESSQNHPNATLVPVIFTIKMSKSMPLLYDNQIHW</sequence>
<name>A0A9K3J1S5_HELAN</name>
<keyword evidence="2" id="KW-1185">Reference proteome</keyword>